<dbReference type="InterPro" id="IPR030678">
    <property type="entry name" value="Peptide/Ni-bd"/>
</dbReference>
<dbReference type="EMBL" id="CP071696">
    <property type="protein sequence ID" value="QTX05636.1"/>
    <property type="molecule type" value="Genomic_DNA"/>
</dbReference>
<dbReference type="PIRSF" id="PIRSF002741">
    <property type="entry name" value="MppA"/>
    <property type="match status" value="1"/>
</dbReference>
<name>A0A975FPB7_9MICO</name>
<feature type="compositionally biased region" description="Basic and acidic residues" evidence="1">
    <location>
        <begin position="15"/>
        <end position="24"/>
    </location>
</feature>
<dbReference type="Proteomes" id="UP000671914">
    <property type="component" value="Chromosome"/>
</dbReference>
<reference evidence="3" key="1">
    <citation type="submission" date="2021-03" db="EMBL/GenBank/DDBJ databases">
        <title>Agromyces archimandritus sp. nov., isolated from the cockroach Archimandrita tessellata.</title>
        <authorList>
            <person name="Guzman J."/>
            <person name="Ortuzar M."/>
            <person name="Poehlein A."/>
            <person name="Daniel R."/>
            <person name="Trujillo M."/>
            <person name="Vilcinskas A."/>
        </authorList>
    </citation>
    <scope>NUCLEOTIDE SEQUENCE</scope>
    <source>
        <strain evidence="3">G127AT</strain>
    </source>
</reference>
<organism evidence="3 4">
    <name type="scientific">Agromyces archimandritae</name>
    <dbReference type="NCBI Taxonomy" id="2781962"/>
    <lineage>
        <taxon>Bacteria</taxon>
        <taxon>Bacillati</taxon>
        <taxon>Actinomycetota</taxon>
        <taxon>Actinomycetes</taxon>
        <taxon>Micrococcales</taxon>
        <taxon>Microbacteriaceae</taxon>
        <taxon>Agromyces</taxon>
    </lineage>
</organism>
<proteinExistence type="predicted"/>
<dbReference type="Gene3D" id="3.40.190.10">
    <property type="entry name" value="Periplasmic binding protein-like II"/>
    <property type="match status" value="1"/>
</dbReference>
<dbReference type="Gene3D" id="3.10.105.10">
    <property type="entry name" value="Dipeptide-binding Protein, Domain 3"/>
    <property type="match status" value="1"/>
</dbReference>
<feature type="region of interest" description="Disordered" evidence="1">
    <location>
        <begin position="1"/>
        <end position="24"/>
    </location>
</feature>
<dbReference type="SUPFAM" id="SSF53850">
    <property type="entry name" value="Periplasmic binding protein-like II"/>
    <property type="match status" value="1"/>
</dbReference>
<dbReference type="GO" id="GO:0042597">
    <property type="term" value="C:periplasmic space"/>
    <property type="evidence" value="ECO:0007669"/>
    <property type="project" value="UniProtKB-ARBA"/>
</dbReference>
<keyword evidence="4" id="KW-1185">Reference proteome</keyword>
<dbReference type="InterPro" id="IPR000914">
    <property type="entry name" value="SBP_5_dom"/>
</dbReference>
<dbReference type="Pfam" id="PF00496">
    <property type="entry name" value="SBP_bac_5"/>
    <property type="match status" value="1"/>
</dbReference>
<accession>A0A975FPB7</accession>
<dbReference type="KEGG" id="aarc:G127AT_05370"/>
<evidence type="ECO:0000313" key="4">
    <source>
        <dbReference type="Proteomes" id="UP000671914"/>
    </source>
</evidence>
<evidence type="ECO:0000256" key="1">
    <source>
        <dbReference type="SAM" id="MobiDB-lite"/>
    </source>
</evidence>
<dbReference type="AlphaFoldDB" id="A0A975FPB7"/>
<dbReference type="InterPro" id="IPR039424">
    <property type="entry name" value="SBP_5"/>
</dbReference>
<sequence length="503" mass="54052">MTTAALLVSGCASSSDDRGGDADRGDTLTIGLAAAPTSLNPADMNQSANQFAMPAYDSLIFEESSGELVPGLATEWGYTDDENRVFELKIRDGVTFSDGEELTAEAVAEFFDFFTAGSSNMANLISGGTYEAIDDETVRMSWDTPHPLVPQSLTQRFLGGMVVSPKAMEDPDTLSTSTAGTGPYTLVPDETITGNSYVYEARDDYWSPDNQLWDRIVIKVIETTDQRVNGLKAGELDLVAGDLTTAESAEAAGFTVGYAPFVFVGLSLLDRDGTLGTPLADVRVRQAINYALDRDTVAEALLGTYGEPTEQTVTSAESGYVEELAGHYAYDPEQAKRLLAEAGYPDGFSLPVVAVNNPTQGALAQVITEQLSKVGIAIDLVAEQSDGYFQKMSGGEYPAAVIGYGSQPMWMEYQGLYGPDAAFNGLKAQRDELDELFTKAAAAGDPAEQRELNEQTERYLVEEAWFAPLALMPNFWYSADTIQAPEVTVAVPSPVFRSIAPAE</sequence>
<evidence type="ECO:0000259" key="2">
    <source>
        <dbReference type="Pfam" id="PF00496"/>
    </source>
</evidence>
<dbReference type="GO" id="GO:1904680">
    <property type="term" value="F:peptide transmembrane transporter activity"/>
    <property type="evidence" value="ECO:0007669"/>
    <property type="project" value="TreeGrafter"/>
</dbReference>
<protein>
    <recommendedName>
        <fullName evidence="2">Solute-binding protein family 5 domain-containing protein</fullName>
    </recommendedName>
</protein>
<dbReference type="GO" id="GO:0015833">
    <property type="term" value="P:peptide transport"/>
    <property type="evidence" value="ECO:0007669"/>
    <property type="project" value="TreeGrafter"/>
</dbReference>
<dbReference type="GO" id="GO:0043190">
    <property type="term" value="C:ATP-binding cassette (ABC) transporter complex"/>
    <property type="evidence" value="ECO:0007669"/>
    <property type="project" value="InterPro"/>
</dbReference>
<evidence type="ECO:0000313" key="3">
    <source>
        <dbReference type="EMBL" id="QTX05636.1"/>
    </source>
</evidence>
<dbReference type="PANTHER" id="PTHR30290">
    <property type="entry name" value="PERIPLASMIC BINDING COMPONENT OF ABC TRANSPORTER"/>
    <property type="match status" value="1"/>
</dbReference>
<feature type="domain" description="Solute-binding protein family 5" evidence="2">
    <location>
        <begin position="67"/>
        <end position="410"/>
    </location>
</feature>
<dbReference type="RefSeq" id="WP_210900807.1">
    <property type="nucleotide sequence ID" value="NZ_CP071696.1"/>
</dbReference>
<gene>
    <name evidence="3" type="ORF">G127AT_05370</name>
</gene>